<gene>
    <name evidence="1" type="ORF">NOR51B_1676</name>
</gene>
<proteinExistence type="predicted"/>
<dbReference type="HOGENOM" id="CLU_2382691_0_0_6"/>
<dbReference type="Proteomes" id="UP000004699">
    <property type="component" value="Unassembled WGS sequence"/>
</dbReference>
<reference evidence="2" key="1">
    <citation type="journal article" date="2013" name="BMC Microbiol.">
        <title>Taxonomy and evolution of bacteriochlorophyll a-containing members of the OM60/NOR5 clade of marine gammaproteobacteria: description of Luminiphilus syltensis gen. nov., sp. nov., reclassification of Haliea rubra as Pseudohaliea rubra gen. nov., comb. nov., and emendation of Chromatocurvus halotolerans.</title>
        <authorList>
            <person name="Spring S."/>
            <person name="Riedel T."/>
            <person name="Sproer C."/>
            <person name="Yan S."/>
            <person name="Harder J."/>
            <person name="Fuchs B.M."/>
        </authorList>
    </citation>
    <scope>NUCLEOTIDE SEQUENCE [LARGE SCALE GENOMIC DNA]</scope>
    <source>
        <strain evidence="2">NOR51-B</strain>
    </source>
</reference>
<evidence type="ECO:0008006" key="3">
    <source>
        <dbReference type="Google" id="ProtNLM"/>
    </source>
</evidence>
<keyword evidence="2" id="KW-1185">Reference proteome</keyword>
<dbReference type="RefSeq" id="WP_009020475.1">
    <property type="nucleotide sequence ID" value="NZ_DS999411.1"/>
</dbReference>
<dbReference type="EMBL" id="DS999411">
    <property type="protein sequence ID" value="EED35729.1"/>
    <property type="molecule type" value="Genomic_DNA"/>
</dbReference>
<accession>B8KXB9</accession>
<evidence type="ECO:0000313" key="1">
    <source>
        <dbReference type="EMBL" id="EED35729.1"/>
    </source>
</evidence>
<name>B8KXB9_9GAMM</name>
<dbReference type="AlphaFoldDB" id="B8KXB9"/>
<evidence type="ECO:0000313" key="2">
    <source>
        <dbReference type="Proteomes" id="UP000004699"/>
    </source>
</evidence>
<sequence>MMTEEPDQHLDAMNQFINLANELKNNGTPTHIVSWGMMTASAVYATFSVAGNTGGLNASGVDKVVETYRQCLDQVQEARKKELENQGAEIRNEN</sequence>
<protein>
    <recommendedName>
        <fullName evidence="3">DUF3144 domain-containing protein</fullName>
    </recommendedName>
</protein>
<dbReference type="Gene3D" id="1.10.287.3020">
    <property type="match status" value="1"/>
</dbReference>
<organism evidence="1 2">
    <name type="scientific">Luminiphilus syltensis NOR5-1B</name>
    <dbReference type="NCBI Taxonomy" id="565045"/>
    <lineage>
        <taxon>Bacteria</taxon>
        <taxon>Pseudomonadati</taxon>
        <taxon>Pseudomonadota</taxon>
        <taxon>Gammaproteobacteria</taxon>
        <taxon>Cellvibrionales</taxon>
        <taxon>Halieaceae</taxon>
        <taxon>Luminiphilus</taxon>
    </lineage>
</organism>